<dbReference type="InterPro" id="IPR048993">
    <property type="entry name" value="SSRP1-like_PH1"/>
</dbReference>
<proteinExistence type="inferred from homology"/>
<keyword evidence="18" id="KW-1185">Reference proteome</keyword>
<dbReference type="InterPro" id="IPR013719">
    <property type="entry name" value="RTT106/SPT16-like_middle_dom"/>
</dbReference>
<dbReference type="Gene3D" id="2.30.29.150">
    <property type="match status" value="1"/>
</dbReference>
<dbReference type="GO" id="GO:0031491">
    <property type="term" value="F:nucleosome binding"/>
    <property type="evidence" value="ECO:0007669"/>
    <property type="project" value="TreeGrafter"/>
</dbReference>
<feature type="compositionally biased region" description="Basic and acidic residues" evidence="15">
    <location>
        <begin position="487"/>
        <end position="501"/>
    </location>
</feature>
<dbReference type="FunFam" id="2.30.29.30:FF:000119">
    <property type="entry name" value="FACT complex subunit SSRP1"/>
    <property type="match status" value="1"/>
</dbReference>
<evidence type="ECO:0000313" key="18">
    <source>
        <dbReference type="Proteomes" id="UP000694388"/>
    </source>
</evidence>
<dbReference type="Pfam" id="PF00505">
    <property type="entry name" value="HMG_box"/>
    <property type="match status" value="1"/>
</dbReference>
<evidence type="ECO:0000256" key="8">
    <source>
        <dbReference type="ARBA" id="ARBA00023125"/>
    </source>
</evidence>
<protein>
    <recommendedName>
        <fullName evidence="3 13">FACT complex subunit SSRP1</fullName>
    </recommendedName>
</protein>
<feature type="compositionally biased region" description="Low complexity" evidence="15">
    <location>
        <begin position="653"/>
        <end position="662"/>
    </location>
</feature>
<accession>A0A8C4WUS9</accession>
<evidence type="ECO:0000256" key="12">
    <source>
        <dbReference type="PROSITE-ProRule" id="PRU00267"/>
    </source>
</evidence>
<dbReference type="GO" id="GO:0006260">
    <property type="term" value="P:DNA replication"/>
    <property type="evidence" value="ECO:0007669"/>
    <property type="project" value="UniProtKB-KW"/>
</dbReference>
<dbReference type="PRINTS" id="PR00887">
    <property type="entry name" value="SSRCOGNITION"/>
</dbReference>
<dbReference type="Gene3D" id="2.30.29.30">
    <property type="entry name" value="Pleckstrin-homology domain (PH domain)/Phosphotyrosine-binding domain (PTB)"/>
    <property type="match status" value="2"/>
</dbReference>
<comment type="subcellular location">
    <subcellularLocation>
        <location evidence="1">Nucleus</location>
        <location evidence="1">Nucleolus</location>
    </subcellularLocation>
    <subcellularLocation>
        <location evidence="13">Nucleus</location>
    </subcellularLocation>
    <subcellularLocation>
        <location evidence="13">Chromosome</location>
    </subcellularLocation>
</comment>
<dbReference type="Pfam" id="PF17292">
    <property type="entry name" value="POB3_N"/>
    <property type="match status" value="1"/>
</dbReference>
<feature type="compositionally biased region" description="Polar residues" evidence="15">
    <location>
        <begin position="642"/>
        <end position="651"/>
    </location>
</feature>
<evidence type="ECO:0000256" key="11">
    <source>
        <dbReference type="ARBA" id="ARBA00023242"/>
    </source>
</evidence>
<dbReference type="PANTHER" id="PTHR45849:SF1">
    <property type="entry name" value="FACT COMPLEX SUBUNIT SSRP1"/>
    <property type="match status" value="1"/>
</dbReference>
<name>A0A8C4WUS9_EPTBU</name>
<evidence type="ECO:0000256" key="1">
    <source>
        <dbReference type="ARBA" id="ARBA00004604"/>
    </source>
</evidence>
<feature type="compositionally biased region" description="Acidic residues" evidence="15">
    <location>
        <begin position="455"/>
        <end position="474"/>
    </location>
</feature>
<dbReference type="OMA" id="QVVTKIF"/>
<dbReference type="PROSITE" id="PS50118">
    <property type="entry name" value="HMG_BOX_2"/>
    <property type="match status" value="1"/>
</dbReference>
<comment type="similarity">
    <text evidence="2 13">Belongs to the SSRP1 family.</text>
</comment>
<dbReference type="SUPFAM" id="SSF50729">
    <property type="entry name" value="PH domain-like"/>
    <property type="match status" value="1"/>
</dbReference>
<evidence type="ECO:0000256" key="15">
    <source>
        <dbReference type="SAM" id="MobiDB-lite"/>
    </source>
</evidence>
<dbReference type="Pfam" id="PF08512">
    <property type="entry name" value="Rttp106-like_middle"/>
    <property type="match status" value="1"/>
</dbReference>
<feature type="compositionally biased region" description="Basic and acidic residues" evidence="15">
    <location>
        <begin position="615"/>
        <end position="631"/>
    </location>
</feature>
<dbReference type="InterPro" id="IPR000969">
    <property type="entry name" value="SSRP1/POB3"/>
</dbReference>
<evidence type="ECO:0000256" key="6">
    <source>
        <dbReference type="ARBA" id="ARBA00022763"/>
    </source>
</evidence>
<comment type="function">
    <text evidence="13">Component of the FACT complex, a general chromatin factor that acts to reorganize nucleosomes. The FACT complex is involved in multiple processes that require DNA as a template such as mRNA elongation, DNA replication and DNA repair. During transcription elongation the FACT complex acts as a histone chaperone that both destabilizes and restores nucleosomal structure. It facilitates the passage of RNA polymerase II and transcription by promoting the dissociation of one histone H2A-H2B dimer from the nucleosome, then subsequently promotes the reestablishment of the nucleosome following the passage of RNA polymerase II.</text>
</comment>
<dbReference type="Pfam" id="PF21103">
    <property type="entry name" value="PH1_SSRP1-like"/>
    <property type="match status" value="1"/>
</dbReference>
<evidence type="ECO:0000256" key="10">
    <source>
        <dbReference type="ARBA" id="ARBA00023204"/>
    </source>
</evidence>
<dbReference type="CDD" id="cd21994">
    <property type="entry name" value="HMG-box_SSRP1-like"/>
    <property type="match status" value="1"/>
</dbReference>
<evidence type="ECO:0000256" key="7">
    <source>
        <dbReference type="ARBA" id="ARBA00023015"/>
    </source>
</evidence>
<reference evidence="17" key="1">
    <citation type="submission" date="2025-08" db="UniProtKB">
        <authorList>
            <consortium name="Ensembl"/>
        </authorList>
    </citation>
    <scope>IDENTIFICATION</scope>
</reference>
<evidence type="ECO:0000256" key="4">
    <source>
        <dbReference type="ARBA" id="ARBA00022454"/>
    </source>
</evidence>
<dbReference type="InterPro" id="IPR024954">
    <property type="entry name" value="SSRP1_DD"/>
</dbReference>
<feature type="domain" description="HMG box" evidence="16">
    <location>
        <begin position="539"/>
        <end position="607"/>
    </location>
</feature>
<keyword evidence="6 13" id="KW-0227">DNA damage</keyword>
<dbReference type="CDD" id="cd13231">
    <property type="entry name" value="PH2_SSRP1-like"/>
    <property type="match status" value="1"/>
</dbReference>
<feature type="DNA-binding region" description="HMG box" evidence="12">
    <location>
        <begin position="539"/>
        <end position="607"/>
    </location>
</feature>
<keyword evidence="7 13" id="KW-0805">Transcription regulation</keyword>
<dbReference type="GO" id="GO:0006281">
    <property type="term" value="P:DNA repair"/>
    <property type="evidence" value="ECO:0007669"/>
    <property type="project" value="UniProtKB-KW"/>
</dbReference>
<dbReference type="InterPro" id="IPR035417">
    <property type="entry name" value="SSRP1/POB3_N"/>
</dbReference>
<keyword evidence="5 13" id="KW-0235">DNA replication</keyword>
<dbReference type="FunFam" id="2.30.29.30:FF:000098">
    <property type="entry name" value="Fact complex subunit ssrp1"/>
    <property type="match status" value="1"/>
</dbReference>
<feature type="compositionally biased region" description="Acidic residues" evidence="15">
    <location>
        <begin position="663"/>
        <end position="678"/>
    </location>
</feature>
<evidence type="ECO:0000256" key="2">
    <source>
        <dbReference type="ARBA" id="ARBA00010060"/>
    </source>
</evidence>
<sequence>MENEGRLKLSSQGVLFKSARTGRVENVPGADLAAGSWRRVARGHGLLLRTRSGVVHKFDGFREGEFEKLANFFKNTYGMELVERENCVKGWNWGTVNFTGQLMTFSIGDQSAFEVPLGNVSQCTTGKNEVMLEFHQNDDAAVSLLEVRFFVPPGQDSSNDPVEAMSRAVLSQADVIQATGDALCVFPELQCLTPRGRYDIRLYPSFLHLHGKTFDYKIPYTTVLRLFLLPHKDHRQMFFVVSLDPPIKQGQTRYHFLILLFAKDEVDTISLSMPEDEVKERFEGRLSQEMSGPIYELVSRVMKALVNRKITVPGSFTGHSSASCITCSYRAGSGLLYPLERGFVYVHKPPVHVRFDEIAFVNFARGTTTTRSFDFEIETKQGNVFTFSSIEREEYGHLFDFVNNKKLNIKNRGLKETVPQYEEELEDSDDDSHDVYLQRMKEEGRTRAEAGSGSETDESFNPGDEEEDVAEEYDSSARSSGSDSSGEEEKKEKGGASDKGSKPNKAKKTKKPAGESSGSAVKKRKMDKSRKKDKDPLKPKRPQTPYFLWLNASREELKRDNPGIAPTDLLRRAGEAWKALSSSAKIEWEQKAEEGKKEYALALEAYNKTGGGQAREGEGKKVEKKKVEAKLTPKKGAGGDGSSSRTPQKAPQSKEFVSSENSSSEEEEEDEDEDEEVEEKVRMV</sequence>
<evidence type="ECO:0000256" key="9">
    <source>
        <dbReference type="ARBA" id="ARBA00023163"/>
    </source>
</evidence>
<dbReference type="PANTHER" id="PTHR45849">
    <property type="entry name" value="FACT COMPLEX SUBUNIT SSRP1"/>
    <property type="match status" value="1"/>
</dbReference>
<dbReference type="InterPro" id="IPR050454">
    <property type="entry name" value="RTT106/SSRP1_HistChap/FACT"/>
</dbReference>
<feature type="coiled-coil region" evidence="14">
    <location>
        <begin position="404"/>
        <end position="431"/>
    </location>
</feature>
<evidence type="ECO:0000256" key="14">
    <source>
        <dbReference type="SAM" id="Coils"/>
    </source>
</evidence>
<dbReference type="Pfam" id="PF03531">
    <property type="entry name" value="SSrecog"/>
    <property type="match status" value="1"/>
</dbReference>
<keyword evidence="11 12" id="KW-0539">Nucleus</keyword>
<dbReference type="GO" id="GO:1902275">
    <property type="term" value="P:regulation of chromatin organization"/>
    <property type="evidence" value="ECO:0007669"/>
    <property type="project" value="TreeGrafter"/>
</dbReference>
<keyword evidence="14" id="KW-0175">Coiled coil</keyword>
<organism evidence="17 18">
    <name type="scientific">Eptatretus burgeri</name>
    <name type="common">Inshore hagfish</name>
    <dbReference type="NCBI Taxonomy" id="7764"/>
    <lineage>
        <taxon>Eukaryota</taxon>
        <taxon>Metazoa</taxon>
        <taxon>Chordata</taxon>
        <taxon>Craniata</taxon>
        <taxon>Vertebrata</taxon>
        <taxon>Cyclostomata</taxon>
        <taxon>Myxini</taxon>
        <taxon>Myxiniformes</taxon>
        <taxon>Myxinidae</taxon>
        <taxon>Eptatretinae</taxon>
        <taxon>Eptatretus</taxon>
    </lineage>
</organism>
<dbReference type="GeneTree" id="ENSGT00940000157117"/>
<keyword evidence="4 13" id="KW-0158">Chromosome</keyword>
<dbReference type="Gene3D" id="1.10.30.10">
    <property type="entry name" value="High mobility group box domain"/>
    <property type="match status" value="1"/>
</dbReference>
<evidence type="ECO:0000256" key="13">
    <source>
        <dbReference type="RuleBase" id="RU364013"/>
    </source>
</evidence>
<keyword evidence="10 13" id="KW-0234">DNA repair</keyword>
<dbReference type="FunFam" id="2.30.29.220:FF:000001">
    <property type="entry name" value="FACT complex subunit SSRP1"/>
    <property type="match status" value="1"/>
</dbReference>
<dbReference type="GO" id="GO:0035101">
    <property type="term" value="C:FACT complex"/>
    <property type="evidence" value="ECO:0007669"/>
    <property type="project" value="TreeGrafter"/>
</dbReference>
<dbReference type="Ensembl" id="ENSEBUT00000012798.1">
    <property type="protein sequence ID" value="ENSEBUP00000012221.1"/>
    <property type="gene ID" value="ENSEBUG00000007799.1"/>
</dbReference>
<dbReference type="SUPFAM" id="SSF47095">
    <property type="entry name" value="HMG-box"/>
    <property type="match status" value="1"/>
</dbReference>
<evidence type="ECO:0000259" key="16">
    <source>
        <dbReference type="PROSITE" id="PS50118"/>
    </source>
</evidence>
<keyword evidence="8 12" id="KW-0238">DNA-binding</keyword>
<evidence type="ECO:0000256" key="5">
    <source>
        <dbReference type="ARBA" id="ARBA00022705"/>
    </source>
</evidence>
<dbReference type="CDD" id="cd13230">
    <property type="entry name" value="PH1_SSRP1-like"/>
    <property type="match status" value="1"/>
</dbReference>
<dbReference type="GO" id="GO:0005730">
    <property type="term" value="C:nucleolus"/>
    <property type="evidence" value="ECO:0007669"/>
    <property type="project" value="UniProtKB-SubCell"/>
</dbReference>
<evidence type="ECO:0000256" key="3">
    <source>
        <dbReference type="ARBA" id="ARBA00016104"/>
    </source>
</evidence>
<dbReference type="FunFam" id="2.30.29.150:FF:000001">
    <property type="entry name" value="Fact complex subunit ssrp1"/>
    <property type="match status" value="1"/>
</dbReference>
<dbReference type="GO" id="GO:0042393">
    <property type="term" value="F:histone binding"/>
    <property type="evidence" value="ECO:0007669"/>
    <property type="project" value="TreeGrafter"/>
</dbReference>
<evidence type="ECO:0000313" key="17">
    <source>
        <dbReference type="Ensembl" id="ENSEBUP00000012221.1"/>
    </source>
</evidence>
<keyword evidence="9 13" id="KW-0804">Transcription</keyword>
<dbReference type="SMART" id="SM01287">
    <property type="entry name" value="Rtt106"/>
    <property type="match status" value="1"/>
</dbReference>
<dbReference type="InterPro" id="IPR036910">
    <property type="entry name" value="HMG_box_dom_sf"/>
</dbReference>
<feature type="region of interest" description="Disordered" evidence="15">
    <location>
        <begin position="608"/>
        <end position="684"/>
    </location>
</feature>
<dbReference type="GO" id="GO:0003677">
    <property type="term" value="F:DNA binding"/>
    <property type="evidence" value="ECO:0007669"/>
    <property type="project" value="UniProtKB-UniRule"/>
</dbReference>
<dbReference type="Gene3D" id="2.30.29.220">
    <property type="entry name" value="Structure-specific recognition protein (SSRP1)"/>
    <property type="match status" value="1"/>
</dbReference>
<feature type="region of interest" description="Disordered" evidence="15">
    <location>
        <begin position="443"/>
        <end position="547"/>
    </location>
</feature>
<reference evidence="17" key="2">
    <citation type="submission" date="2025-09" db="UniProtKB">
        <authorList>
            <consortium name="Ensembl"/>
        </authorList>
    </citation>
    <scope>IDENTIFICATION</scope>
</reference>
<dbReference type="InterPro" id="IPR038167">
    <property type="entry name" value="SSRP1_sf"/>
</dbReference>
<feature type="compositionally biased region" description="Basic residues" evidence="15">
    <location>
        <begin position="502"/>
        <end position="511"/>
    </location>
</feature>
<dbReference type="SMART" id="SM00398">
    <property type="entry name" value="HMG"/>
    <property type="match status" value="1"/>
</dbReference>
<dbReference type="InterPro" id="IPR009071">
    <property type="entry name" value="HMG_box_dom"/>
</dbReference>
<dbReference type="AlphaFoldDB" id="A0A8C4WUS9"/>
<dbReference type="InterPro" id="IPR011993">
    <property type="entry name" value="PH-like_dom_sf"/>
</dbReference>
<dbReference type="Proteomes" id="UP000694388">
    <property type="component" value="Unplaced"/>
</dbReference>